<feature type="chain" id="PRO_5028907847" description="GPI inositol-deacylase PGAP1-like alpha/beta domain-containing protein" evidence="5">
    <location>
        <begin position="32"/>
        <end position="392"/>
    </location>
</feature>
<evidence type="ECO:0000256" key="4">
    <source>
        <dbReference type="ARBA" id="ARBA00023136"/>
    </source>
</evidence>
<evidence type="ECO:0000313" key="8">
    <source>
        <dbReference type="Proteomes" id="UP000515312"/>
    </source>
</evidence>
<keyword evidence="4" id="KW-0472">Membrane</keyword>
<dbReference type="PANTHER" id="PTHR48182:SF2">
    <property type="entry name" value="PROTEIN SERAC1"/>
    <property type="match status" value="1"/>
</dbReference>
<dbReference type="InterPro" id="IPR052374">
    <property type="entry name" value="SERAC1"/>
</dbReference>
<dbReference type="PANTHER" id="PTHR48182">
    <property type="entry name" value="PROTEIN SERAC1"/>
    <property type="match status" value="1"/>
</dbReference>
<keyword evidence="5" id="KW-0732">Signal</keyword>
<dbReference type="SUPFAM" id="SSF53474">
    <property type="entry name" value="alpha/beta-Hydrolases"/>
    <property type="match status" value="1"/>
</dbReference>
<protein>
    <recommendedName>
        <fullName evidence="6">GPI inositol-deacylase PGAP1-like alpha/beta domain-containing protein</fullName>
    </recommendedName>
</protein>
<proteinExistence type="predicted"/>
<gene>
    <name evidence="7" type="ORF">H7849_16115</name>
</gene>
<sequence length="392" mass="43784">MSRDCRMGKKINYVLVALCILFHASASFSQAALQQNQTQVAPRARVIVFVHGLHGSRESWRASNGAYWPDLIRTDPRFAYSDVEVAEYPTPASNGRMSSMQLADILWTHLKQDHVWEHREVVFIAHSLGGILVEEMLLRHPAEAARVKFIVSYGTPHEGSPIARIASIYDKDPLLNDLSDASNNAFLTQLENNWRGHDSVNGIHRFCAYESEDTTPENGFGRYLKTHARVVSYFSATYGCDVTTPPQEIHADHLHMVRPLDRTSSAYDFFYRVYRDNPILEEQVVTRDNVIAGLEAGCGRSNANPDLQVPIALDSTMHEKVTAATASLVDMMDLRDVNPPVVIRIDPDGVAHVQYGFSGPAKKLLVCLGTARASLKVEFSIDRQVPVREPSN</sequence>
<dbReference type="RefSeq" id="WP_186740684.1">
    <property type="nucleotide sequence ID" value="NZ_CP060394.1"/>
</dbReference>
<dbReference type="Proteomes" id="UP000515312">
    <property type="component" value="Chromosome"/>
</dbReference>
<organism evidence="7 8">
    <name type="scientific">Alloacidobacterium dinghuense</name>
    <dbReference type="NCBI Taxonomy" id="2763107"/>
    <lineage>
        <taxon>Bacteria</taxon>
        <taxon>Pseudomonadati</taxon>
        <taxon>Acidobacteriota</taxon>
        <taxon>Terriglobia</taxon>
        <taxon>Terriglobales</taxon>
        <taxon>Acidobacteriaceae</taxon>
        <taxon>Alloacidobacterium</taxon>
    </lineage>
</organism>
<dbReference type="InterPro" id="IPR012908">
    <property type="entry name" value="PGAP1-ab_dom-like"/>
</dbReference>
<feature type="signal peptide" evidence="5">
    <location>
        <begin position="1"/>
        <end position="31"/>
    </location>
</feature>
<keyword evidence="3" id="KW-0256">Endoplasmic reticulum</keyword>
<evidence type="ECO:0000259" key="6">
    <source>
        <dbReference type="Pfam" id="PF07819"/>
    </source>
</evidence>
<dbReference type="KEGG" id="adin:H7849_16115"/>
<reference evidence="7 8" key="1">
    <citation type="submission" date="2020-08" db="EMBL/GenBank/DDBJ databases">
        <title>Edaphobacter telluris sp. nov. and Acidobacterium dinghuensis sp. nov., two acidobacteria isolated from forest soil.</title>
        <authorList>
            <person name="Fu J."/>
            <person name="Qiu L."/>
        </authorList>
    </citation>
    <scope>NUCLEOTIDE SEQUENCE [LARGE SCALE GENOMIC DNA]</scope>
    <source>
        <strain evidence="7">4Y35</strain>
    </source>
</reference>
<feature type="domain" description="GPI inositol-deacylase PGAP1-like alpha/beta" evidence="6">
    <location>
        <begin position="45"/>
        <end position="164"/>
    </location>
</feature>
<dbReference type="GO" id="GO:0016020">
    <property type="term" value="C:membrane"/>
    <property type="evidence" value="ECO:0007669"/>
    <property type="project" value="UniProtKB-SubCell"/>
</dbReference>
<accession>A0A7G8BDN5</accession>
<dbReference type="GO" id="GO:0016788">
    <property type="term" value="F:hydrolase activity, acting on ester bonds"/>
    <property type="evidence" value="ECO:0007669"/>
    <property type="project" value="InterPro"/>
</dbReference>
<evidence type="ECO:0000256" key="1">
    <source>
        <dbReference type="ARBA" id="ARBA00004240"/>
    </source>
</evidence>
<dbReference type="InterPro" id="IPR029058">
    <property type="entry name" value="AB_hydrolase_fold"/>
</dbReference>
<dbReference type="Pfam" id="PF07819">
    <property type="entry name" value="PGAP1"/>
    <property type="match status" value="1"/>
</dbReference>
<dbReference type="EMBL" id="CP060394">
    <property type="protein sequence ID" value="QNI30655.1"/>
    <property type="molecule type" value="Genomic_DNA"/>
</dbReference>
<evidence type="ECO:0000313" key="7">
    <source>
        <dbReference type="EMBL" id="QNI30655.1"/>
    </source>
</evidence>
<evidence type="ECO:0000256" key="2">
    <source>
        <dbReference type="ARBA" id="ARBA00004370"/>
    </source>
</evidence>
<comment type="subcellular location">
    <subcellularLocation>
        <location evidence="1">Endoplasmic reticulum</location>
    </subcellularLocation>
    <subcellularLocation>
        <location evidence="2">Membrane</location>
    </subcellularLocation>
</comment>
<evidence type="ECO:0000256" key="3">
    <source>
        <dbReference type="ARBA" id="ARBA00022824"/>
    </source>
</evidence>
<keyword evidence="8" id="KW-1185">Reference proteome</keyword>
<evidence type="ECO:0000256" key="5">
    <source>
        <dbReference type="SAM" id="SignalP"/>
    </source>
</evidence>
<name>A0A7G8BDN5_9BACT</name>
<dbReference type="AlphaFoldDB" id="A0A7G8BDN5"/>
<dbReference type="Gene3D" id="3.40.50.1820">
    <property type="entry name" value="alpha/beta hydrolase"/>
    <property type="match status" value="1"/>
</dbReference>